<keyword evidence="2" id="KW-0732">Signal</keyword>
<keyword evidence="4" id="KW-1185">Reference proteome</keyword>
<dbReference type="STRING" id="1385369.N825_32275"/>
<dbReference type="Pfam" id="PF03401">
    <property type="entry name" value="TctC"/>
    <property type="match status" value="1"/>
</dbReference>
<dbReference type="EMBL" id="AVFL01000060">
    <property type="protein sequence ID" value="EWY35930.1"/>
    <property type="molecule type" value="Genomic_DNA"/>
</dbReference>
<dbReference type="InterPro" id="IPR005064">
    <property type="entry name" value="BUG"/>
</dbReference>
<comment type="similarity">
    <text evidence="1">Belongs to the UPF0065 (bug) family.</text>
</comment>
<evidence type="ECO:0000313" key="4">
    <source>
        <dbReference type="Proteomes" id="UP000019486"/>
    </source>
</evidence>
<dbReference type="CDD" id="cd07012">
    <property type="entry name" value="PBP2_Bug_TTT"/>
    <property type="match status" value="1"/>
</dbReference>
<protein>
    <submittedName>
        <fullName evidence="3">Tat pathway signal protein</fullName>
    </submittedName>
</protein>
<dbReference type="AlphaFoldDB" id="W9GPV7"/>
<gene>
    <name evidence="3" type="ORF">N825_32275</name>
</gene>
<organism evidence="3 4">
    <name type="scientific">Skermanella stibiiresistens SB22</name>
    <dbReference type="NCBI Taxonomy" id="1385369"/>
    <lineage>
        <taxon>Bacteria</taxon>
        <taxon>Pseudomonadati</taxon>
        <taxon>Pseudomonadota</taxon>
        <taxon>Alphaproteobacteria</taxon>
        <taxon>Rhodospirillales</taxon>
        <taxon>Azospirillaceae</taxon>
        <taxon>Skermanella</taxon>
    </lineage>
</organism>
<feature type="signal peptide" evidence="2">
    <location>
        <begin position="1"/>
        <end position="32"/>
    </location>
</feature>
<proteinExistence type="inferred from homology"/>
<accession>W9GPV7</accession>
<dbReference type="PANTHER" id="PTHR42928:SF5">
    <property type="entry name" value="BLR1237 PROTEIN"/>
    <property type="match status" value="1"/>
</dbReference>
<dbReference type="Proteomes" id="UP000019486">
    <property type="component" value="Unassembled WGS sequence"/>
</dbReference>
<dbReference type="PIRSF" id="PIRSF017082">
    <property type="entry name" value="YflP"/>
    <property type="match status" value="1"/>
</dbReference>
<dbReference type="Gene3D" id="3.40.190.10">
    <property type="entry name" value="Periplasmic binding protein-like II"/>
    <property type="match status" value="1"/>
</dbReference>
<comment type="caution">
    <text evidence="3">The sequence shown here is derived from an EMBL/GenBank/DDBJ whole genome shotgun (WGS) entry which is preliminary data.</text>
</comment>
<feature type="chain" id="PRO_5004923101" evidence="2">
    <location>
        <begin position="33"/>
        <end position="332"/>
    </location>
</feature>
<dbReference type="Gene3D" id="3.40.190.150">
    <property type="entry name" value="Bordetella uptake gene, domain 1"/>
    <property type="match status" value="1"/>
</dbReference>
<reference evidence="3 4" key="1">
    <citation type="submission" date="2013-08" db="EMBL/GenBank/DDBJ databases">
        <title>The genome sequence of Skermanella stibiiresistens.</title>
        <authorList>
            <person name="Zhu W."/>
            <person name="Wang G."/>
        </authorList>
    </citation>
    <scope>NUCLEOTIDE SEQUENCE [LARGE SCALE GENOMIC DNA]</scope>
    <source>
        <strain evidence="3 4">SB22</strain>
    </source>
</reference>
<dbReference type="PANTHER" id="PTHR42928">
    <property type="entry name" value="TRICARBOXYLATE-BINDING PROTEIN"/>
    <property type="match status" value="1"/>
</dbReference>
<dbReference type="RefSeq" id="WP_037461648.1">
    <property type="nucleotide sequence ID" value="NZ_AVFL01000060.1"/>
</dbReference>
<dbReference type="InterPro" id="IPR042100">
    <property type="entry name" value="Bug_dom1"/>
</dbReference>
<dbReference type="PATRIC" id="fig|1385369.3.peg.7034"/>
<dbReference type="SUPFAM" id="SSF53850">
    <property type="entry name" value="Periplasmic binding protein-like II"/>
    <property type="match status" value="1"/>
</dbReference>
<sequence>MLKRKNSFLATATTLVSSLVVMTSILGAPAFAAEYPNKTIRLLVPYAAGGGTDAIARVVAQGLTDKFGQQMIVENNGTAGGNLATQQASKADPDGYTVLLANQGPMVVNPHLFKNVKIDPLTAFDPVTVIAAAPLVVVVPEASPITSIKQLVDEAVKQPGKLTYGSAGNGSASHLATLLLADTAKLDMVHAPYKGAGPALTDLLGGRLDFMITTIPSVFGFIDSGKVKPLAVTTKERTKRLPNVPTIAESGWADYDASAWYGFAVPKGTPPEIIRTLREATVEVINNPQVVPRLELEGAEPVGNTPEEFAAYMKTESARWSALIKKAGLGLD</sequence>
<evidence type="ECO:0000256" key="2">
    <source>
        <dbReference type="SAM" id="SignalP"/>
    </source>
</evidence>
<evidence type="ECO:0000313" key="3">
    <source>
        <dbReference type="EMBL" id="EWY35930.1"/>
    </source>
</evidence>
<name>W9GPV7_9PROT</name>
<evidence type="ECO:0000256" key="1">
    <source>
        <dbReference type="ARBA" id="ARBA00006987"/>
    </source>
</evidence>